<keyword evidence="2" id="KW-1185">Reference proteome</keyword>
<dbReference type="AlphaFoldDB" id="A0A1H3JLS9"/>
<sequence>MQPTLRYPRFEITLNTDKGSFTHISSAPKQTDAVERVVRAYEGKNPVVATIKPLGVMRRAPNR</sequence>
<evidence type="ECO:0000313" key="1">
    <source>
        <dbReference type="EMBL" id="SDY40847.1"/>
    </source>
</evidence>
<proteinExistence type="predicted"/>
<evidence type="ECO:0000313" key="2">
    <source>
        <dbReference type="Proteomes" id="UP000199026"/>
    </source>
</evidence>
<reference evidence="1 2" key="1">
    <citation type="submission" date="2016-10" db="EMBL/GenBank/DDBJ databases">
        <authorList>
            <person name="de Groot N.N."/>
        </authorList>
    </citation>
    <scope>NUCLEOTIDE SEQUENCE [LARGE SCALE GENOMIC DNA]</scope>
    <source>
        <strain evidence="1 2">DSM 24677</strain>
    </source>
</reference>
<name>A0A1H3JLS9_9RHOB</name>
<gene>
    <name evidence="1" type="ORF">SAMN05444486_10248</name>
</gene>
<organism evidence="1 2">
    <name type="scientific">Lentibacter algarum</name>
    <dbReference type="NCBI Taxonomy" id="576131"/>
    <lineage>
        <taxon>Bacteria</taxon>
        <taxon>Pseudomonadati</taxon>
        <taxon>Pseudomonadota</taxon>
        <taxon>Alphaproteobacteria</taxon>
        <taxon>Rhodobacterales</taxon>
        <taxon>Roseobacteraceae</taxon>
        <taxon>Lentibacter</taxon>
    </lineage>
</organism>
<accession>A0A1H3JLS9</accession>
<protein>
    <submittedName>
        <fullName evidence="1">Uncharacterized protein</fullName>
    </submittedName>
</protein>
<dbReference type="Proteomes" id="UP000199026">
    <property type="component" value="Unassembled WGS sequence"/>
</dbReference>
<dbReference type="STRING" id="576131.SAMN05444486_10248"/>
<dbReference type="EMBL" id="FNPR01000002">
    <property type="protein sequence ID" value="SDY40847.1"/>
    <property type="molecule type" value="Genomic_DNA"/>
</dbReference>